<evidence type="ECO:0000313" key="3">
    <source>
        <dbReference type="Proteomes" id="UP000244940"/>
    </source>
</evidence>
<dbReference type="PANTHER" id="PTHR48207">
    <property type="entry name" value="SUCCINATE--HYDROXYMETHYLGLUTARATE COA-TRANSFERASE"/>
    <property type="match status" value="1"/>
</dbReference>
<dbReference type="InterPro" id="IPR023606">
    <property type="entry name" value="CoA-Trfase_III_dom_1_sf"/>
</dbReference>
<evidence type="ECO:0000256" key="1">
    <source>
        <dbReference type="ARBA" id="ARBA00022679"/>
    </source>
</evidence>
<dbReference type="Gene3D" id="3.40.50.10540">
    <property type="entry name" value="Crotonobetainyl-coa:carnitine coa-transferase, domain 1"/>
    <property type="match status" value="1"/>
</dbReference>
<dbReference type="GeneID" id="94363280"/>
<dbReference type="OrthoDB" id="7208981at2"/>
<dbReference type="Proteomes" id="UP000244940">
    <property type="component" value="Unassembled WGS sequence"/>
</dbReference>
<comment type="caution">
    <text evidence="2">The sequence shown here is derived from an EMBL/GenBank/DDBJ whole genome shotgun (WGS) entry which is preliminary data.</text>
</comment>
<dbReference type="SUPFAM" id="SSF89796">
    <property type="entry name" value="CoA-transferase family III (CaiB/BaiF)"/>
    <property type="match status" value="1"/>
</dbReference>
<dbReference type="InterPro" id="IPR044855">
    <property type="entry name" value="CoA-Trfase_III_dom3_sf"/>
</dbReference>
<organism evidence="2 3">
    <name type="scientific">Pararhodobacter marinus</name>
    <dbReference type="NCBI Taxonomy" id="2184063"/>
    <lineage>
        <taxon>Bacteria</taxon>
        <taxon>Pseudomonadati</taxon>
        <taxon>Pseudomonadota</taxon>
        <taxon>Alphaproteobacteria</taxon>
        <taxon>Rhodobacterales</taxon>
        <taxon>Paracoccaceae</taxon>
        <taxon>Pararhodobacter</taxon>
    </lineage>
</organism>
<dbReference type="Gene3D" id="3.30.1540.10">
    <property type="entry name" value="formyl-coa transferase, domain 3"/>
    <property type="match status" value="1"/>
</dbReference>
<dbReference type="AlphaFoldDB" id="A0A2U2CI62"/>
<protein>
    <submittedName>
        <fullName evidence="2">CoA transferase</fullName>
    </submittedName>
</protein>
<dbReference type="InterPro" id="IPR003673">
    <property type="entry name" value="CoA-Trfase_fam_III"/>
</dbReference>
<proteinExistence type="predicted"/>
<sequence>MTHATGALSGLRVIDMTRVIAGPYATQTLGDFGAEVIKIERPGEGDDVRRIGPPWMPGADGRPEVGRSTYYQAVNRNKKSISVNYAEPEGCALLQQLIADADVLVENYRPGTLTRHGLGPVEMLALNPRLIYCSVSGFGQDGPYAGRSGYDYLAQAMAGAMSVTGHPDGQPGAGPMRVGVPLADTLAGLQATIGILAALAHRHATGEGQHVDVSLFEAQLAATMNAGSAWLNAGQDLGRTGNDHPSAAPYGVFAVDDGFILIATFNDREFGRLAKVLGRPDWAEDPRFARNGDRVANRAALKAEVSAALKGRTRAEWVEILNAGTVSCGPINTLADLEADPHVRARGDIVTMQHPRHGAVRALANPVRLAASPVSYRSAPPDIGQDTESVLGTLLALTPEQIAGLRDRGIV</sequence>
<dbReference type="EMBL" id="QEYD01000001">
    <property type="protein sequence ID" value="PWE31464.1"/>
    <property type="molecule type" value="Genomic_DNA"/>
</dbReference>
<gene>
    <name evidence="2" type="ORF">C4N9_00080</name>
</gene>
<keyword evidence="1 2" id="KW-0808">Transferase</keyword>
<dbReference type="InterPro" id="IPR050483">
    <property type="entry name" value="CoA-transferase_III_domain"/>
</dbReference>
<accession>A0A2U2CI62</accession>
<reference evidence="2 3" key="1">
    <citation type="submission" date="2018-05" db="EMBL/GenBank/DDBJ databases">
        <title>Pararhodobacter marina sp. nov., isolated from deep-sea water of the Indian Ocean.</title>
        <authorList>
            <person name="Lai Q.Sr."/>
            <person name="Liu X."/>
            <person name="Shao Z."/>
        </authorList>
    </citation>
    <scope>NUCLEOTIDE SEQUENCE [LARGE SCALE GENOMIC DNA]</scope>
    <source>
        <strain evidence="2 3">CIC4N-9</strain>
    </source>
</reference>
<keyword evidence="3" id="KW-1185">Reference proteome</keyword>
<dbReference type="GO" id="GO:0008410">
    <property type="term" value="F:CoA-transferase activity"/>
    <property type="evidence" value="ECO:0007669"/>
    <property type="project" value="TreeGrafter"/>
</dbReference>
<dbReference type="PANTHER" id="PTHR48207:SF3">
    <property type="entry name" value="SUCCINATE--HYDROXYMETHYLGLUTARATE COA-TRANSFERASE"/>
    <property type="match status" value="1"/>
</dbReference>
<dbReference type="Pfam" id="PF02515">
    <property type="entry name" value="CoA_transf_3"/>
    <property type="match status" value="1"/>
</dbReference>
<dbReference type="RefSeq" id="WP_109531265.1">
    <property type="nucleotide sequence ID" value="NZ_QEYD01000001.1"/>
</dbReference>
<name>A0A2U2CI62_9RHOB</name>
<evidence type="ECO:0000313" key="2">
    <source>
        <dbReference type="EMBL" id="PWE31464.1"/>
    </source>
</evidence>